<gene>
    <name evidence="4" type="ORF">ELH90_15570</name>
</gene>
<dbReference type="SUPFAM" id="SSF52151">
    <property type="entry name" value="FabD/lysophospholipase-like"/>
    <property type="match status" value="1"/>
</dbReference>
<dbReference type="NCBIfam" id="NF041079">
    <property type="entry name" value="CBASS_lipase"/>
    <property type="match status" value="1"/>
</dbReference>
<keyword evidence="2" id="KW-0378">Hydrolase</keyword>
<organism evidence="4 5">
    <name type="scientific">Rhizobium leguminosarum</name>
    <dbReference type="NCBI Taxonomy" id="384"/>
    <lineage>
        <taxon>Bacteria</taxon>
        <taxon>Pseudomonadati</taxon>
        <taxon>Pseudomonadota</taxon>
        <taxon>Alphaproteobacteria</taxon>
        <taxon>Hyphomicrobiales</taxon>
        <taxon>Rhizobiaceae</taxon>
        <taxon>Rhizobium/Agrobacterium group</taxon>
        <taxon>Rhizobium</taxon>
    </lineage>
</organism>
<dbReference type="RefSeq" id="WP_130716686.1">
    <property type="nucleotide sequence ID" value="NZ_SIOP01000001.1"/>
</dbReference>
<evidence type="ECO:0000256" key="2">
    <source>
        <dbReference type="PROSITE-ProRule" id="PRU01161"/>
    </source>
</evidence>
<feature type="active site" description="Proton acceptor" evidence="2">
    <location>
        <position position="204"/>
    </location>
</feature>
<dbReference type="EMBL" id="SIOP01000001">
    <property type="protein sequence ID" value="TAY52944.1"/>
    <property type="molecule type" value="Genomic_DNA"/>
</dbReference>
<feature type="short sequence motif" description="DGA/G" evidence="2">
    <location>
        <begin position="204"/>
        <end position="206"/>
    </location>
</feature>
<dbReference type="PANTHER" id="PTHR24138:SF10">
    <property type="entry name" value="PHOSPHOLIPASE A2"/>
    <property type="match status" value="1"/>
</dbReference>
<evidence type="ECO:0000259" key="3">
    <source>
        <dbReference type="PROSITE" id="PS51635"/>
    </source>
</evidence>
<feature type="active site" description="Nucleophile" evidence="2">
    <location>
        <position position="71"/>
    </location>
</feature>
<dbReference type="InterPro" id="IPR047156">
    <property type="entry name" value="Teg/CotR/CapV-like"/>
</dbReference>
<dbReference type="Gene3D" id="3.40.1090.10">
    <property type="entry name" value="Cytosolic phospholipase A2 catalytic domain"/>
    <property type="match status" value="1"/>
</dbReference>
<comment type="caution">
    <text evidence="4">The sequence shown here is derived from an EMBL/GenBank/DDBJ whole genome shotgun (WGS) entry which is preliminary data.</text>
</comment>
<feature type="domain" description="PNPLA" evidence="3">
    <location>
        <begin position="31"/>
        <end position="217"/>
    </location>
</feature>
<protein>
    <submittedName>
        <fullName evidence="4">Patatin</fullName>
    </submittedName>
</protein>
<proteinExistence type="predicted"/>
<keyword evidence="2" id="KW-0442">Lipid degradation</keyword>
<dbReference type="InterPro" id="IPR002641">
    <property type="entry name" value="PNPLA_dom"/>
</dbReference>
<name>A0A7M3DW82_RHILE</name>
<dbReference type="GO" id="GO:0016787">
    <property type="term" value="F:hydrolase activity"/>
    <property type="evidence" value="ECO:0007669"/>
    <property type="project" value="UniProtKB-UniRule"/>
</dbReference>
<dbReference type="InterPro" id="IPR016035">
    <property type="entry name" value="Acyl_Trfase/lysoPLipase"/>
</dbReference>
<dbReference type="AlphaFoldDB" id="A0A7M3DW82"/>
<dbReference type="CDD" id="cd07199">
    <property type="entry name" value="Pat17_PNPLA8_PNPLA9_like"/>
    <property type="match status" value="1"/>
</dbReference>
<dbReference type="Proteomes" id="UP000292974">
    <property type="component" value="Unassembled WGS sequence"/>
</dbReference>
<dbReference type="Pfam" id="PF01734">
    <property type="entry name" value="Patatin"/>
    <property type="match status" value="1"/>
</dbReference>
<evidence type="ECO:0000313" key="4">
    <source>
        <dbReference type="EMBL" id="TAY52944.1"/>
    </source>
</evidence>
<accession>A0A7M3DW82</accession>
<evidence type="ECO:0000256" key="1">
    <source>
        <dbReference type="ARBA" id="ARBA00023098"/>
    </source>
</evidence>
<sequence>MNYIPPRRSDGTIEHTRVKLPWPKDRLFRILTIDGGGIRGLFPAAYLAEIERRYLGGASIAKHFDMIAGTSTGGIIALGLASGKTAKEISAIYTERGEYIFPKPNRLVGWWKSLRSLKNSKYDRAVLQDELLRVFGHDVLDSAQTRVVIPSFEGEYGEPFLYKTPHHPDYQKDRHKALVDIAQHTAAAPSYFAAAENHGYHMLDGGIWANNPIMQALVDVLACYDVPRENIRILSIGTGDETVELAKRHLKGGKLDWGVSTQVPLLFRLAARAQSKNALGQAFLLVGKPNVIRVDMDERERHMDLDDVARAKAELPNFARAHAESNGQLIRQIFLADEVDQFVRCPNL</sequence>
<keyword evidence="1 2" id="KW-0443">Lipid metabolism</keyword>
<dbReference type="PANTHER" id="PTHR24138">
    <property type="entry name" value="INTRACELLLAR PHOSPHOLIPASE A FAMILY"/>
    <property type="match status" value="1"/>
</dbReference>
<reference evidence="4 5" key="1">
    <citation type="submission" date="2019-02" db="EMBL/GenBank/DDBJ databases">
        <title>The genomic architecture of introgression among sibling species of bacteria.</title>
        <authorList>
            <person name="Cavassim M.I.A."/>
            <person name="Moeskjaer S."/>
            <person name="Moslemi C."/>
            <person name="Fields B."/>
            <person name="Bachmann A."/>
            <person name="Vilhjalmsson B."/>
            <person name="Schierup M.H."/>
            <person name="Young J.P.W."/>
            <person name="Andersen S.U."/>
        </authorList>
    </citation>
    <scope>NUCLEOTIDE SEQUENCE [LARGE SCALE GENOMIC DNA]</scope>
    <source>
        <strain evidence="4 5">SM135B</strain>
    </source>
</reference>
<dbReference type="GO" id="GO:0016042">
    <property type="term" value="P:lipid catabolic process"/>
    <property type="evidence" value="ECO:0007669"/>
    <property type="project" value="UniProtKB-UniRule"/>
</dbReference>
<evidence type="ECO:0000313" key="5">
    <source>
        <dbReference type="Proteomes" id="UP000292974"/>
    </source>
</evidence>
<feature type="short sequence motif" description="GXSXG" evidence="2">
    <location>
        <begin position="69"/>
        <end position="73"/>
    </location>
</feature>
<feature type="short sequence motif" description="GXGXXG" evidence="2">
    <location>
        <begin position="35"/>
        <end position="40"/>
    </location>
</feature>
<dbReference type="PROSITE" id="PS51635">
    <property type="entry name" value="PNPLA"/>
    <property type="match status" value="1"/>
</dbReference>